<dbReference type="SUPFAM" id="SSF49899">
    <property type="entry name" value="Concanavalin A-like lectins/glucanases"/>
    <property type="match status" value="1"/>
</dbReference>
<dbReference type="InterPro" id="IPR050143">
    <property type="entry name" value="TRIM/RBCC"/>
</dbReference>
<dbReference type="InterPro" id="IPR043136">
    <property type="entry name" value="B30.2/SPRY_sf"/>
</dbReference>
<accession>A0A7L2ARV6</accession>
<dbReference type="SMART" id="SM00589">
    <property type="entry name" value="PRY"/>
    <property type="match status" value="1"/>
</dbReference>
<comment type="caution">
    <text evidence="3">The sequence shown here is derived from an EMBL/GenBank/DDBJ whole genome shotgun (WGS) entry which is preliminary data.</text>
</comment>
<dbReference type="InterPro" id="IPR006574">
    <property type="entry name" value="PRY"/>
</dbReference>
<protein>
    <submittedName>
        <fullName evidence="3">TRI39 ligase</fullName>
    </submittedName>
</protein>
<reference evidence="3 4" key="1">
    <citation type="submission" date="2019-09" db="EMBL/GenBank/DDBJ databases">
        <title>Bird 10,000 Genomes (B10K) Project - Family phase.</title>
        <authorList>
            <person name="Zhang G."/>
        </authorList>
    </citation>
    <scope>NUCLEOTIDE SEQUENCE [LARGE SCALE GENOMIC DNA]</scope>
    <source>
        <strain evidence="3">B10K-DU-001-55</strain>
        <tissue evidence="3">Muscle</tissue>
    </source>
</reference>
<organism evidence="3 4">
    <name type="scientific">Heliornis fulica</name>
    <name type="common">sungrebe</name>
    <dbReference type="NCBI Taxonomy" id="54369"/>
    <lineage>
        <taxon>Eukaryota</taxon>
        <taxon>Metazoa</taxon>
        <taxon>Chordata</taxon>
        <taxon>Craniata</taxon>
        <taxon>Vertebrata</taxon>
        <taxon>Euteleostomi</taxon>
        <taxon>Archelosauria</taxon>
        <taxon>Archosauria</taxon>
        <taxon>Dinosauria</taxon>
        <taxon>Saurischia</taxon>
        <taxon>Theropoda</taxon>
        <taxon>Coelurosauria</taxon>
        <taxon>Aves</taxon>
        <taxon>Neognathae</taxon>
        <taxon>Neoaves</taxon>
        <taxon>Gruiformes</taxon>
        <taxon>Heliornithidae</taxon>
        <taxon>Heliornis</taxon>
    </lineage>
</organism>
<feature type="non-terminal residue" evidence="3">
    <location>
        <position position="142"/>
    </location>
</feature>
<dbReference type="Gene3D" id="2.60.120.920">
    <property type="match status" value="1"/>
</dbReference>
<dbReference type="InterPro" id="IPR013320">
    <property type="entry name" value="ConA-like_dom_sf"/>
</dbReference>
<keyword evidence="3" id="KW-0436">Ligase</keyword>
<gene>
    <name evidence="3" type="primary">Trim39</name>
    <name evidence="3" type="ORF">HELFUL_R15143</name>
</gene>
<dbReference type="GO" id="GO:0016874">
    <property type="term" value="F:ligase activity"/>
    <property type="evidence" value="ECO:0007669"/>
    <property type="project" value="UniProtKB-KW"/>
</dbReference>
<dbReference type="InterPro" id="IPR003879">
    <property type="entry name" value="Butyrophylin_SPRY"/>
</dbReference>
<sequence>QIQDLKYEIEKRKAKNSTELSEGTSQLDAPTQGKEEKSQRSVSESSQGGEVMDFQGKIDGCGKVTFQLPELEERPCHFSWRSGAPKEALKKLQAIVTLDPDTAHPDLVVSEDRKSVRRGEGHQDLPEGPGRFNYWPFVLGCP</sequence>
<feature type="compositionally biased region" description="Polar residues" evidence="1">
    <location>
        <begin position="17"/>
        <end position="29"/>
    </location>
</feature>
<dbReference type="OrthoDB" id="9049620at2759"/>
<feature type="non-terminal residue" evidence="3">
    <location>
        <position position="1"/>
    </location>
</feature>
<keyword evidence="4" id="KW-1185">Reference proteome</keyword>
<dbReference type="AlphaFoldDB" id="A0A7L2ARV6"/>
<dbReference type="EMBL" id="VXBZ01006493">
    <property type="protein sequence ID" value="NXP49835.1"/>
    <property type="molecule type" value="Genomic_DNA"/>
</dbReference>
<evidence type="ECO:0000256" key="1">
    <source>
        <dbReference type="SAM" id="MobiDB-lite"/>
    </source>
</evidence>
<feature type="domain" description="SPRY-associated" evidence="2">
    <location>
        <begin position="93"/>
        <end position="142"/>
    </location>
</feature>
<evidence type="ECO:0000313" key="3">
    <source>
        <dbReference type="EMBL" id="NXP49835.1"/>
    </source>
</evidence>
<name>A0A7L2ARV6_9GRUI</name>
<dbReference type="Proteomes" id="UP000590868">
    <property type="component" value="Unassembled WGS sequence"/>
</dbReference>
<evidence type="ECO:0000313" key="4">
    <source>
        <dbReference type="Proteomes" id="UP000590868"/>
    </source>
</evidence>
<dbReference type="Pfam" id="PF13765">
    <property type="entry name" value="PRY"/>
    <property type="match status" value="1"/>
</dbReference>
<evidence type="ECO:0000259" key="2">
    <source>
        <dbReference type="SMART" id="SM00589"/>
    </source>
</evidence>
<dbReference type="PANTHER" id="PTHR24103">
    <property type="entry name" value="E3 UBIQUITIN-PROTEIN LIGASE TRIM"/>
    <property type="match status" value="1"/>
</dbReference>
<dbReference type="PRINTS" id="PR01407">
    <property type="entry name" value="BUTYPHLNCDUF"/>
</dbReference>
<proteinExistence type="predicted"/>
<feature type="region of interest" description="Disordered" evidence="1">
    <location>
        <begin position="11"/>
        <end position="55"/>
    </location>
</feature>